<feature type="region of interest" description="Disordered" evidence="1">
    <location>
        <begin position="1"/>
        <end position="33"/>
    </location>
</feature>
<protein>
    <submittedName>
        <fullName evidence="2">Uncharacterized protein</fullName>
    </submittedName>
</protein>
<name>A0A6A1VHV9_9ROSI</name>
<dbReference type="Proteomes" id="UP000516437">
    <property type="component" value="Chromosome 5"/>
</dbReference>
<organism evidence="2 3">
    <name type="scientific">Morella rubra</name>
    <name type="common">Chinese bayberry</name>
    <dbReference type="NCBI Taxonomy" id="262757"/>
    <lineage>
        <taxon>Eukaryota</taxon>
        <taxon>Viridiplantae</taxon>
        <taxon>Streptophyta</taxon>
        <taxon>Embryophyta</taxon>
        <taxon>Tracheophyta</taxon>
        <taxon>Spermatophyta</taxon>
        <taxon>Magnoliopsida</taxon>
        <taxon>eudicotyledons</taxon>
        <taxon>Gunneridae</taxon>
        <taxon>Pentapetalae</taxon>
        <taxon>rosids</taxon>
        <taxon>fabids</taxon>
        <taxon>Fagales</taxon>
        <taxon>Myricaceae</taxon>
        <taxon>Morella</taxon>
    </lineage>
</organism>
<comment type="caution">
    <text evidence="2">The sequence shown here is derived from an EMBL/GenBank/DDBJ whole genome shotgun (WGS) entry which is preliminary data.</text>
</comment>
<proteinExistence type="predicted"/>
<dbReference type="InterPro" id="IPR004158">
    <property type="entry name" value="DUF247_pln"/>
</dbReference>
<dbReference type="PANTHER" id="PTHR31170:SF17">
    <property type="match status" value="1"/>
</dbReference>
<dbReference type="OrthoDB" id="1385425at2759"/>
<dbReference type="PANTHER" id="PTHR31170">
    <property type="entry name" value="BNAC04G53230D PROTEIN"/>
    <property type="match status" value="1"/>
</dbReference>
<evidence type="ECO:0000313" key="2">
    <source>
        <dbReference type="EMBL" id="KAB1212253.1"/>
    </source>
</evidence>
<gene>
    <name evidence="2" type="ORF">CJ030_MR5G025021</name>
</gene>
<accession>A0A6A1VHV9</accession>
<evidence type="ECO:0000256" key="1">
    <source>
        <dbReference type="SAM" id="MobiDB-lite"/>
    </source>
</evidence>
<evidence type="ECO:0000313" key="3">
    <source>
        <dbReference type="Proteomes" id="UP000516437"/>
    </source>
</evidence>
<reference evidence="2 3" key="1">
    <citation type="journal article" date="2019" name="Plant Biotechnol. J.">
        <title>The red bayberry genome and genetic basis of sex determination.</title>
        <authorList>
            <person name="Jia H.M."/>
            <person name="Jia H.J."/>
            <person name="Cai Q.L."/>
            <person name="Wang Y."/>
            <person name="Zhao H.B."/>
            <person name="Yang W.F."/>
            <person name="Wang G.Y."/>
            <person name="Li Y.H."/>
            <person name="Zhan D.L."/>
            <person name="Shen Y.T."/>
            <person name="Niu Q.F."/>
            <person name="Chang L."/>
            <person name="Qiu J."/>
            <person name="Zhao L."/>
            <person name="Xie H.B."/>
            <person name="Fu W.Y."/>
            <person name="Jin J."/>
            <person name="Li X.W."/>
            <person name="Jiao Y."/>
            <person name="Zhou C.C."/>
            <person name="Tu T."/>
            <person name="Chai C.Y."/>
            <person name="Gao J.L."/>
            <person name="Fan L.J."/>
            <person name="van de Weg E."/>
            <person name="Wang J.Y."/>
            <person name="Gao Z.S."/>
        </authorList>
    </citation>
    <scope>NUCLEOTIDE SEQUENCE [LARGE SCALE GENOMIC DNA]</scope>
    <source>
        <tissue evidence="2">Leaves</tissue>
    </source>
</reference>
<dbReference type="Pfam" id="PF03140">
    <property type="entry name" value="DUF247"/>
    <property type="match status" value="1"/>
</dbReference>
<sequence length="104" mass="12300">MESIGTEQKQTIRSSHTSGDTENPFSPLVNSMEKELESLPRLSTTYSIYRAPEWLCRGNEDYYRPHIVSIGPLHHAKEHLKAMEEHKMRYMKAFIERTKKRMEF</sequence>
<dbReference type="EMBL" id="RXIC02000023">
    <property type="protein sequence ID" value="KAB1212253.1"/>
    <property type="molecule type" value="Genomic_DNA"/>
</dbReference>
<keyword evidence="3" id="KW-1185">Reference proteome</keyword>
<dbReference type="AlphaFoldDB" id="A0A6A1VHV9"/>
<feature type="compositionally biased region" description="Polar residues" evidence="1">
    <location>
        <begin position="1"/>
        <end position="24"/>
    </location>
</feature>